<organism evidence="2 3">
    <name type="scientific">Leptidea sinapis</name>
    <dbReference type="NCBI Taxonomy" id="189913"/>
    <lineage>
        <taxon>Eukaryota</taxon>
        <taxon>Metazoa</taxon>
        <taxon>Ecdysozoa</taxon>
        <taxon>Arthropoda</taxon>
        <taxon>Hexapoda</taxon>
        <taxon>Insecta</taxon>
        <taxon>Pterygota</taxon>
        <taxon>Neoptera</taxon>
        <taxon>Endopterygota</taxon>
        <taxon>Lepidoptera</taxon>
        <taxon>Glossata</taxon>
        <taxon>Ditrysia</taxon>
        <taxon>Papilionoidea</taxon>
        <taxon>Pieridae</taxon>
        <taxon>Dismorphiinae</taxon>
        <taxon>Leptidea</taxon>
    </lineage>
</organism>
<reference evidence="2 3" key="1">
    <citation type="submission" date="2017-07" db="EMBL/GenBank/DDBJ databases">
        <authorList>
            <person name="Talla V."/>
            <person name="Backstrom N."/>
        </authorList>
    </citation>
    <scope>NUCLEOTIDE SEQUENCE [LARGE SCALE GENOMIC DNA]</scope>
</reference>
<feature type="compositionally biased region" description="Pro residues" evidence="1">
    <location>
        <begin position="56"/>
        <end position="66"/>
    </location>
</feature>
<protein>
    <submittedName>
        <fullName evidence="2">Uncharacterized protein</fullName>
    </submittedName>
</protein>
<dbReference type="EMBL" id="FZQP02001337">
    <property type="protein sequence ID" value="VVC92571.1"/>
    <property type="molecule type" value="Genomic_DNA"/>
</dbReference>
<evidence type="ECO:0000313" key="3">
    <source>
        <dbReference type="Proteomes" id="UP000324832"/>
    </source>
</evidence>
<evidence type="ECO:0000256" key="1">
    <source>
        <dbReference type="SAM" id="MobiDB-lite"/>
    </source>
</evidence>
<keyword evidence="3" id="KW-1185">Reference proteome</keyword>
<feature type="compositionally biased region" description="Low complexity" evidence="1">
    <location>
        <begin position="38"/>
        <end position="54"/>
    </location>
</feature>
<sequence>MIPPINRGKSKKSTNDLEPATPPGASSPRPRGAPPPVARAAPSSASAPHIASPRLIVPPPASRLAP</sequence>
<dbReference type="AlphaFoldDB" id="A0A5E4Q5G0"/>
<gene>
    <name evidence="2" type="ORF">LSINAPIS_LOCUS4978</name>
</gene>
<name>A0A5E4Q5G0_9NEOP</name>
<accession>A0A5E4Q5G0</accession>
<feature type="region of interest" description="Disordered" evidence="1">
    <location>
        <begin position="1"/>
        <end position="66"/>
    </location>
</feature>
<proteinExistence type="predicted"/>
<evidence type="ECO:0000313" key="2">
    <source>
        <dbReference type="EMBL" id="VVC92571.1"/>
    </source>
</evidence>
<dbReference type="Proteomes" id="UP000324832">
    <property type="component" value="Unassembled WGS sequence"/>
</dbReference>